<dbReference type="GO" id="GO:0005886">
    <property type="term" value="C:plasma membrane"/>
    <property type="evidence" value="ECO:0007669"/>
    <property type="project" value="UniProtKB-SubCell"/>
</dbReference>
<evidence type="ECO:0000256" key="5">
    <source>
        <dbReference type="ARBA" id="ARBA00022692"/>
    </source>
</evidence>
<dbReference type="PANTHER" id="PTHR30413">
    <property type="entry name" value="INNER MEMBRANE TRANSPORT PERMEASE"/>
    <property type="match status" value="1"/>
</dbReference>
<feature type="transmembrane region" description="Helical" evidence="9">
    <location>
        <begin position="196"/>
        <end position="215"/>
    </location>
</feature>
<dbReference type="GO" id="GO:0015920">
    <property type="term" value="P:lipopolysaccharide transport"/>
    <property type="evidence" value="ECO:0007669"/>
    <property type="project" value="TreeGrafter"/>
</dbReference>
<keyword evidence="7" id="KW-0762">Sugar transport</keyword>
<evidence type="ECO:0000256" key="2">
    <source>
        <dbReference type="ARBA" id="ARBA00007783"/>
    </source>
</evidence>
<dbReference type="PANTHER" id="PTHR30413:SF10">
    <property type="entry name" value="CAPSULE POLYSACCHARIDE EXPORT INNER-MEMBRANE PROTEIN CTRC"/>
    <property type="match status" value="1"/>
</dbReference>
<feature type="transmembrane region" description="Helical" evidence="9">
    <location>
        <begin position="136"/>
        <end position="159"/>
    </location>
</feature>
<protein>
    <submittedName>
        <fullName evidence="11">O-antigen export system permease protein RfbD</fullName>
    </submittedName>
</protein>
<name>A0A6J4JNS5_9PROT</name>
<keyword evidence="7" id="KW-0625">Polysaccharide transport</keyword>
<evidence type="ECO:0000256" key="6">
    <source>
        <dbReference type="ARBA" id="ARBA00022989"/>
    </source>
</evidence>
<accession>A0A6J4JNS5</accession>
<feature type="transmembrane region" description="Helical" evidence="9">
    <location>
        <begin position="90"/>
        <end position="115"/>
    </location>
</feature>
<reference evidence="11" key="1">
    <citation type="submission" date="2020-02" db="EMBL/GenBank/DDBJ databases">
        <authorList>
            <person name="Meier V. D."/>
        </authorList>
    </citation>
    <scope>NUCLEOTIDE SEQUENCE</scope>
    <source>
        <strain evidence="11">AVDCRST_MAG04</strain>
    </source>
</reference>
<keyword evidence="4" id="KW-1003">Cell membrane</keyword>
<keyword evidence="5 9" id="KW-0812">Transmembrane</keyword>
<dbReference type="InterPro" id="IPR013525">
    <property type="entry name" value="ABC2_TM"/>
</dbReference>
<dbReference type="AlphaFoldDB" id="A0A6J4JNS5"/>
<dbReference type="GO" id="GO:0015774">
    <property type="term" value="P:polysaccharide transport"/>
    <property type="evidence" value="ECO:0007669"/>
    <property type="project" value="UniProtKB-KW"/>
</dbReference>
<feature type="transmembrane region" description="Helical" evidence="9">
    <location>
        <begin position="252"/>
        <end position="272"/>
    </location>
</feature>
<evidence type="ECO:0000256" key="7">
    <source>
        <dbReference type="ARBA" id="ARBA00023047"/>
    </source>
</evidence>
<keyword evidence="8 9" id="KW-0472">Membrane</keyword>
<sequence length="282" mass="31061">MLQTTMPPPLSVLYVTDANRPRRMERALEDLATGFARWRLAAALARLDIRNRYRGSVLGPFWLSLSTAVMVVALGLLYSTLFSMPLDEYLPYLAVSLIVWNLVSQVVTEGCASLTSAEGVIRQLTLPYTVHALRCVFRNAAAAAHSLPLILVVFLFFGHVPGPEALLALPGLLLLGVNAFALSLILGMVCARFRDIPPIISNVLQLAFFMSPVLWKPELLGEQQAWLPLNPFYTLLEVVRGPLVEGGAALEVWASAIGFTLLSCALSFAFFVRFRGRIAFWV</sequence>
<keyword evidence="3" id="KW-0813">Transport</keyword>
<dbReference type="GO" id="GO:0140359">
    <property type="term" value="F:ABC-type transporter activity"/>
    <property type="evidence" value="ECO:0007669"/>
    <property type="project" value="InterPro"/>
</dbReference>
<evidence type="ECO:0000256" key="4">
    <source>
        <dbReference type="ARBA" id="ARBA00022475"/>
    </source>
</evidence>
<keyword evidence="6 9" id="KW-1133">Transmembrane helix</keyword>
<organism evidence="11">
    <name type="scientific">uncultured Acetobacteraceae bacterium</name>
    <dbReference type="NCBI Taxonomy" id="169975"/>
    <lineage>
        <taxon>Bacteria</taxon>
        <taxon>Pseudomonadati</taxon>
        <taxon>Pseudomonadota</taxon>
        <taxon>Alphaproteobacteria</taxon>
        <taxon>Acetobacterales</taxon>
        <taxon>Acetobacteraceae</taxon>
        <taxon>environmental samples</taxon>
    </lineage>
</organism>
<proteinExistence type="inferred from homology"/>
<evidence type="ECO:0000256" key="1">
    <source>
        <dbReference type="ARBA" id="ARBA00004651"/>
    </source>
</evidence>
<evidence type="ECO:0000313" key="11">
    <source>
        <dbReference type="EMBL" id="CAA9283225.1"/>
    </source>
</evidence>
<gene>
    <name evidence="11" type="ORF">AVDCRST_MAG04-3901</name>
</gene>
<dbReference type="EMBL" id="CADCTL010000291">
    <property type="protein sequence ID" value="CAA9283225.1"/>
    <property type="molecule type" value="Genomic_DNA"/>
</dbReference>
<evidence type="ECO:0000256" key="8">
    <source>
        <dbReference type="ARBA" id="ARBA00023136"/>
    </source>
</evidence>
<feature type="transmembrane region" description="Helical" evidence="9">
    <location>
        <begin position="57"/>
        <end position="78"/>
    </location>
</feature>
<feature type="domain" description="ABC-2 type transporter transmembrane" evidence="10">
    <location>
        <begin position="43"/>
        <end position="241"/>
    </location>
</feature>
<dbReference type="Pfam" id="PF01061">
    <property type="entry name" value="ABC2_membrane"/>
    <property type="match status" value="1"/>
</dbReference>
<evidence type="ECO:0000259" key="10">
    <source>
        <dbReference type="Pfam" id="PF01061"/>
    </source>
</evidence>
<evidence type="ECO:0000256" key="3">
    <source>
        <dbReference type="ARBA" id="ARBA00022448"/>
    </source>
</evidence>
<feature type="transmembrane region" description="Helical" evidence="9">
    <location>
        <begin position="165"/>
        <end position="189"/>
    </location>
</feature>
<evidence type="ECO:0000256" key="9">
    <source>
        <dbReference type="SAM" id="Phobius"/>
    </source>
</evidence>
<comment type="subcellular location">
    <subcellularLocation>
        <location evidence="1">Cell membrane</location>
        <topology evidence="1">Multi-pass membrane protein</topology>
    </subcellularLocation>
</comment>
<comment type="similarity">
    <text evidence="2">Belongs to the ABC-2 integral membrane protein family.</text>
</comment>